<comment type="caution">
    <text evidence="3">The sequence shown here is derived from an EMBL/GenBank/DDBJ whole genome shotgun (WGS) entry which is preliminary data.</text>
</comment>
<evidence type="ECO:0000259" key="2">
    <source>
        <dbReference type="Pfam" id="PF07727"/>
    </source>
</evidence>
<protein>
    <submittedName>
        <fullName evidence="3">Copia protein</fullName>
    </submittedName>
</protein>
<proteinExistence type="predicted"/>
<feature type="domain" description="Reverse transcriptase Ty1/copia-type" evidence="2">
    <location>
        <begin position="782"/>
        <end position="998"/>
    </location>
</feature>
<keyword evidence="4" id="KW-1185">Reference proteome</keyword>
<sequence length="1253" mass="138162">MLPKFRQEPNLPQAKRFRALIHASDPSLITGTMAKSSSPADSPPLDLGTRLARLQDPTLSYTVPQLEAMDVNELGAFQIDFGRKFVGKTFAEALEASPEWGKWCCDHLKDSPKQKHRALLIYIRKFVEQAELIEAQLQASSSSELPQGTKTSKVVPKAKMVKGNQSPPGDEPWDVIEAEGSSVEDQMSALAGHVDQQVHALNGRMGHMEQIMQQVLGAIQEASVMLQPSPVGSRALTVAEACTDAYARAEEAAWAAFQVYAYEDSQLTQRVQKLGGASQRIVQGALEYQCNPRKIYLDPAGEFRSSEILDHFQSLDIQTFVTAAAWQRGRIERHGGVLKDILLRMDTQMPLANDALFDQALVQAIQAKNALVRFKGYSPEQIVLGKSLRIPGSITSDESISSHAVTEGVDLEAELHKQRLELRCMARKAFWEADNSETLRRAMLRRSHPMRGPFHPGDWVLYWVRKTSPNRLASGRWHGPGRVICQEGSSVVWISHGTTVLRCPPENVRPASLREWQHVTTSEDGLPTKNAGGANAFLDLMGSPAPVPPASHPTTSELTQVFEAGVPGVAPVARSSEEEIGQPEQELTPQVSQAADGAEGSVEVEREPDHGQASAAPSAPSALPDSVTADPVNVPVPESDEGLLSETVFLASEDLGILDDKGDSLCTFSHLEAGSPNSGPPLAEDGLPFIEEPMECSEHQAFCLEIPMKAKSYRQCLRAPREQMSLLATISKRARSEVYLKDLNAQERLLFDQAKDKEIQCWLQTSAIKAVLRRSLNPEQILKSRWILTWKSPEPGESQRRAKARLVVLGFQDPKLVEVMRDAPTLSREGRATVLQTVASSKFTLTSFDIKTAFLRGKADASNPLAMEPPVELRRALNLQDSEVCQLLGNAYGRVDAPLLFYKELCKQLLALGFVRHPLEPCVFMLYTEHKLSGVLGMHVDDGVGGGDANFNAKLQELAKTLPFGSRKSSDFVFTGIHLQQLPDHSIRASQSMYVQTIPQIDVGRPRRMTPDALINESERSKLRGLVGSLQYAVTHTRPDLAAKLGEVQGQITTATVQTLLLANKVLREAQEYHQVCTYFLPIKPADITFVSFGDASFASSKNLNSHQGVLVCASDSRLNQNVEAPLSPLAWVSKKIPRVVRSTLSAEAYAMSKAVDLLGWLRALWGVIHVSNFAWQKPEQSFKMLNPAIVVTDCKSLYDLVTRLAMPSCEEYRTTLEVLLIKQRCEENTFFRWIPTTLQAADSLTKPMDDTG</sequence>
<evidence type="ECO:0000313" key="4">
    <source>
        <dbReference type="Proteomes" id="UP000186817"/>
    </source>
</evidence>
<dbReference type="Proteomes" id="UP000186817">
    <property type="component" value="Unassembled WGS sequence"/>
</dbReference>
<dbReference type="Pfam" id="PF07727">
    <property type="entry name" value="RVT_2"/>
    <property type="match status" value="1"/>
</dbReference>
<dbReference type="InterPro" id="IPR013103">
    <property type="entry name" value="RVT_2"/>
</dbReference>
<dbReference type="OrthoDB" id="446867at2759"/>
<dbReference type="AlphaFoldDB" id="A0A1Q9BYF1"/>
<dbReference type="EMBL" id="LSRX01002330">
    <property type="protein sequence ID" value="OLP75685.1"/>
    <property type="molecule type" value="Genomic_DNA"/>
</dbReference>
<organism evidence="3 4">
    <name type="scientific">Symbiodinium microadriaticum</name>
    <name type="common">Dinoflagellate</name>
    <name type="synonym">Zooxanthella microadriatica</name>
    <dbReference type="NCBI Taxonomy" id="2951"/>
    <lineage>
        <taxon>Eukaryota</taxon>
        <taxon>Sar</taxon>
        <taxon>Alveolata</taxon>
        <taxon>Dinophyceae</taxon>
        <taxon>Suessiales</taxon>
        <taxon>Symbiodiniaceae</taxon>
        <taxon>Symbiodinium</taxon>
    </lineage>
</organism>
<evidence type="ECO:0000313" key="3">
    <source>
        <dbReference type="EMBL" id="OLP75685.1"/>
    </source>
</evidence>
<dbReference type="SUPFAM" id="SSF53098">
    <property type="entry name" value="Ribonuclease H-like"/>
    <property type="match status" value="1"/>
</dbReference>
<evidence type="ECO:0000256" key="1">
    <source>
        <dbReference type="SAM" id="MobiDB-lite"/>
    </source>
</evidence>
<dbReference type="InterPro" id="IPR036397">
    <property type="entry name" value="RNaseH_sf"/>
</dbReference>
<dbReference type="GO" id="GO:0003676">
    <property type="term" value="F:nucleic acid binding"/>
    <property type="evidence" value="ECO:0007669"/>
    <property type="project" value="InterPro"/>
</dbReference>
<dbReference type="InterPro" id="IPR012337">
    <property type="entry name" value="RNaseH-like_sf"/>
</dbReference>
<gene>
    <name evidence="3" type="primary">GIP</name>
    <name evidence="3" type="ORF">AK812_SmicGene44481</name>
</gene>
<feature type="region of interest" description="Disordered" evidence="1">
    <location>
        <begin position="572"/>
        <end position="639"/>
    </location>
</feature>
<accession>A0A1Q9BYF1</accession>
<feature type="compositionally biased region" description="Low complexity" evidence="1">
    <location>
        <begin position="613"/>
        <end position="624"/>
    </location>
</feature>
<dbReference type="Gene3D" id="3.30.420.10">
    <property type="entry name" value="Ribonuclease H-like superfamily/Ribonuclease H"/>
    <property type="match status" value="1"/>
</dbReference>
<reference evidence="3 4" key="1">
    <citation type="submission" date="2016-02" db="EMBL/GenBank/DDBJ databases">
        <title>Genome analysis of coral dinoflagellate symbionts highlights evolutionary adaptations to a symbiotic lifestyle.</title>
        <authorList>
            <person name="Aranda M."/>
            <person name="Li Y."/>
            <person name="Liew Y.J."/>
            <person name="Baumgarten S."/>
            <person name="Simakov O."/>
            <person name="Wilson M."/>
            <person name="Piel J."/>
            <person name="Ashoor H."/>
            <person name="Bougouffa S."/>
            <person name="Bajic V.B."/>
            <person name="Ryu T."/>
            <person name="Ravasi T."/>
            <person name="Bayer T."/>
            <person name="Micklem G."/>
            <person name="Kim H."/>
            <person name="Bhak J."/>
            <person name="Lajeunesse T.C."/>
            <person name="Voolstra C.R."/>
        </authorList>
    </citation>
    <scope>NUCLEOTIDE SEQUENCE [LARGE SCALE GENOMIC DNA]</scope>
    <source>
        <strain evidence="3 4">CCMP2467</strain>
    </source>
</reference>
<name>A0A1Q9BYF1_SYMMI</name>